<dbReference type="Proteomes" id="UP000249254">
    <property type="component" value="Unassembled WGS sequence"/>
</dbReference>
<comment type="caution">
    <text evidence="3">The sequence shown here is derived from an EMBL/GenBank/DDBJ whole genome shotgun (WGS) entry which is preliminary data.</text>
</comment>
<gene>
    <name evidence="3" type="ORF">DJ017_16695</name>
</gene>
<dbReference type="AlphaFoldDB" id="A0A328ANZ0"/>
<dbReference type="EMBL" id="QFYQ01000001">
    <property type="protein sequence ID" value="RAK56031.1"/>
    <property type="molecule type" value="Genomic_DNA"/>
</dbReference>
<accession>A0A328ANZ0</accession>
<proteinExistence type="predicted"/>
<feature type="transmembrane region" description="Helical" evidence="1">
    <location>
        <begin position="119"/>
        <end position="138"/>
    </location>
</feature>
<dbReference type="InterPro" id="IPR056079">
    <property type="entry name" value="DUF7662"/>
</dbReference>
<evidence type="ECO:0000313" key="3">
    <source>
        <dbReference type="EMBL" id="RAK56031.1"/>
    </source>
</evidence>
<feature type="domain" description="DUF7662" evidence="2">
    <location>
        <begin position="5"/>
        <end position="74"/>
    </location>
</feature>
<name>A0A328ANZ0_9CAUL</name>
<dbReference type="OrthoDB" id="3480230at2"/>
<keyword evidence="1" id="KW-0472">Membrane</keyword>
<reference evidence="4" key="1">
    <citation type="submission" date="2018-05" db="EMBL/GenBank/DDBJ databases">
        <authorList>
            <person name="Li X."/>
        </authorList>
    </citation>
    <scope>NUCLEOTIDE SEQUENCE [LARGE SCALE GENOMIC DNA]</scope>
    <source>
        <strain evidence="4">LX32</strain>
    </source>
</reference>
<keyword evidence="4" id="KW-1185">Reference proteome</keyword>
<keyword evidence="1" id="KW-1133">Transmembrane helix</keyword>
<organism evidence="3 4">
    <name type="scientific">Phenylobacterium soli</name>
    <dbReference type="NCBI Taxonomy" id="2170551"/>
    <lineage>
        <taxon>Bacteria</taxon>
        <taxon>Pseudomonadati</taxon>
        <taxon>Pseudomonadota</taxon>
        <taxon>Alphaproteobacteria</taxon>
        <taxon>Caulobacterales</taxon>
        <taxon>Caulobacteraceae</taxon>
        <taxon>Phenylobacterium</taxon>
    </lineage>
</organism>
<dbReference type="Pfam" id="PF24698">
    <property type="entry name" value="DUF7662"/>
    <property type="match status" value="1"/>
</dbReference>
<protein>
    <recommendedName>
        <fullName evidence="2">DUF7662 domain-containing protein</fullName>
    </recommendedName>
</protein>
<evidence type="ECO:0000259" key="2">
    <source>
        <dbReference type="Pfam" id="PF24698"/>
    </source>
</evidence>
<evidence type="ECO:0000313" key="4">
    <source>
        <dbReference type="Proteomes" id="UP000249254"/>
    </source>
</evidence>
<dbReference type="RefSeq" id="WP_111529779.1">
    <property type="nucleotide sequence ID" value="NZ_JBHRSG010000003.1"/>
</dbReference>
<keyword evidence="1" id="KW-0812">Transmembrane</keyword>
<sequence length="141" mass="15108">MSKYLPLTERLSRHAGDEWRASFAEIEDALGFPLPKSARGGAAWWSNAPDKPWMAAGWEVAEVDRPAEMVTFRRPVSEAELSGAPDVMRPQVQAAVAEAAKGPEVVAQVEPTNRPAPKWGLVAAGAALVAGLGALIALRRR</sequence>
<evidence type="ECO:0000256" key="1">
    <source>
        <dbReference type="SAM" id="Phobius"/>
    </source>
</evidence>